<keyword evidence="4" id="KW-0648">Protein biosynthesis</keyword>
<comment type="caution">
    <text evidence="4">The sequence shown here is derived from an EMBL/GenBank/DDBJ whole genome shotgun (WGS) entry which is preliminary data.</text>
</comment>
<dbReference type="InterPro" id="IPR023323">
    <property type="entry name" value="Tex-like_dom_sf"/>
</dbReference>
<dbReference type="InterPro" id="IPR042066">
    <property type="entry name" value="Spt6_death-like"/>
</dbReference>
<dbReference type="Proteomes" id="UP000823046">
    <property type="component" value="Unassembled WGS sequence"/>
</dbReference>
<evidence type="ECO:0000313" key="5">
    <source>
        <dbReference type="Proteomes" id="UP000823046"/>
    </source>
</evidence>
<dbReference type="Gene3D" id="1.10.150.850">
    <property type="entry name" value="Spt6, helix-hairpin-helix domain"/>
    <property type="match status" value="1"/>
</dbReference>
<dbReference type="InterPro" id="IPR035019">
    <property type="entry name" value="Spt6_SH2_N"/>
</dbReference>
<accession>A0ABQ7JBV7</accession>
<name>A0ABQ7JBV7_9APIC</name>
<dbReference type="CDD" id="cd09918">
    <property type="entry name" value="SH2_Nterm_SPT6_like"/>
    <property type="match status" value="1"/>
</dbReference>
<sequence>TTPAGEMKLTVGHNDWLACRLFRVAPFHFLNESSLDEFPSSRTSQWKYLRSCSENRRMEDMFLDIVRLEQKGCLKIVIHPISSIETAPWKGAEFDSRCKEWIRKTAFLPHLPSEGENNYYTNPANLTESIHRQLKDSDEKDKSRIHELIETLVRLYCYPEDMNRLNGWIFIQKQILKRMIEVELFPRFRQEVRAILFRQSCKSVIKHCQRSLEFRLNMQPFRTEEEVFGLVEEDTSSEPAEVPNSPDSMDDLGDSSDVEEHEEEEENSSLNRRKSTHGSNLTLLFLLLLISKNRIFAMLMEQQKTGYRTHGVLIDEFGMLQKNIMLDYLMFPSSSTNTLFNRDVFPEKTLSNDEKRVKEDMDTLVKFLMEMKPECILVGVMNLECLSLHKRLKERILPLLEESLRPHLQFVGLEVPRLWASSEKCPKSMMEAFPREVLMCVSMGRLIQDPLSETLSLWDEQQQNHLLQLHYHSLQSCVPQERLEQALEISAMKIVAKVGVDINRIRFRPHLISPLYFVAGLGPRKTQELLKKMRGRDKFLLRGEFCSSSSTDLDYDRDDEGLYMEMNTKLLGPCIYQNCATFLRIVAPDVDESVDVLDNSRIHPLEGADIAQKMCRDCFDDISNTDDPVKLIIKDPTNLDALDLESFAISLDTQQDLPRMLPYISFIKEELKAPYKDQRDVYSEPTAEEIFYWATNESTEDLRVGSEVTLSITVTPIGMIRATIKPSGIRGMIADRTSLERDITEKIHSSDRTISVLNDKILYGRISQMDFERFDEMGYPFYRLKVVVTHSAIIQLLRYLLQGKSSFNPLPVEYLSLSFHHDIRRSLKPLPYDTGNPSFQKSRIRRSIRHPNFKPFSPQNAVNYLMDATVPLGECILRPSREIAKLVLMVKTCSDPFNVASFIINEKEQRIPGELGKELWLQGEKFQDLDQIIFQFADALKINLEELQSHPKFKRTDDLTAVVKELYTEVAAQVETIAYAICPPPARSGIVSGQPEAALRFSLIVIPPGLAKDEDKKYLRDSMYDTHGTLPHLNKENTDKKYIKDSIYVTHKKFKLWNKTTDTFKQLMDWWKTKGYWQRTAELAEYKKYQSAKIQAKANNLTDGDTQAGGVSMRMAPRDYQISSNSWIAEKEFNPRHPYYENHGRTYGQERSMATADHFYRR</sequence>
<evidence type="ECO:0000313" key="4">
    <source>
        <dbReference type="EMBL" id="KAF8821155.1"/>
    </source>
</evidence>
<proteinExistence type="predicted"/>
<feature type="domain" description="Transcription elongation factor Spt6 helix-hairpin-helix motif" evidence="3">
    <location>
        <begin position="466"/>
        <end position="537"/>
    </location>
</feature>
<keyword evidence="4" id="KW-0251">Elongation factor</keyword>
<dbReference type="Gene3D" id="1.10.3500.10">
    <property type="entry name" value="Tex N-terminal region-like"/>
    <property type="match status" value="1"/>
</dbReference>
<feature type="region of interest" description="Disordered" evidence="1">
    <location>
        <begin position="232"/>
        <end position="275"/>
    </location>
</feature>
<protein>
    <submittedName>
        <fullName evidence="4">Transcription elongation factor SPT6</fullName>
    </submittedName>
</protein>
<dbReference type="Pfam" id="PF14633">
    <property type="entry name" value="SH2_2"/>
    <property type="match status" value="1"/>
</dbReference>
<gene>
    <name evidence="4" type="primary">SPT6</name>
    <name evidence="4" type="ORF">IE077_002406</name>
</gene>
<dbReference type="Gene3D" id="3.30.505.10">
    <property type="entry name" value="SH2 domain"/>
    <property type="match status" value="1"/>
</dbReference>
<feature type="non-terminal residue" evidence="4">
    <location>
        <position position="1"/>
    </location>
</feature>
<dbReference type="InterPro" id="IPR037027">
    <property type="entry name" value="YqgF/RNaseH-like_dom_sf"/>
</dbReference>
<dbReference type="InterPro" id="IPR036860">
    <property type="entry name" value="SH2_dom_sf"/>
</dbReference>
<dbReference type="InterPro" id="IPR032706">
    <property type="entry name" value="Spt6_HHH"/>
</dbReference>
<feature type="domain" description="Spt6 SH2" evidence="2">
    <location>
        <begin position="840"/>
        <end position="989"/>
    </location>
</feature>
<dbReference type="Gene3D" id="1.10.10.2740">
    <property type="entry name" value="Spt6, Death-like domain"/>
    <property type="match status" value="1"/>
</dbReference>
<dbReference type="InterPro" id="IPR017072">
    <property type="entry name" value="TF_Spt6"/>
</dbReference>
<dbReference type="Gene3D" id="3.30.420.140">
    <property type="entry name" value="YqgF/RNase H-like domain"/>
    <property type="match status" value="1"/>
</dbReference>
<dbReference type="GO" id="GO:0003746">
    <property type="term" value="F:translation elongation factor activity"/>
    <property type="evidence" value="ECO:0007669"/>
    <property type="project" value="UniProtKB-KW"/>
</dbReference>
<dbReference type="InterPro" id="IPR035420">
    <property type="entry name" value="Spt6_SH2"/>
</dbReference>
<keyword evidence="5" id="KW-1185">Reference proteome</keyword>
<dbReference type="EMBL" id="JADAQX010000225">
    <property type="protein sequence ID" value="KAF8821155.1"/>
    <property type="molecule type" value="Genomic_DNA"/>
</dbReference>
<evidence type="ECO:0000259" key="3">
    <source>
        <dbReference type="Pfam" id="PF14635"/>
    </source>
</evidence>
<dbReference type="PANTHER" id="PTHR10145">
    <property type="entry name" value="TRANSCRIPTION ELONGATION FACTOR SPT6"/>
    <property type="match status" value="1"/>
</dbReference>
<evidence type="ECO:0000259" key="2">
    <source>
        <dbReference type="Pfam" id="PF14633"/>
    </source>
</evidence>
<reference evidence="4 5" key="1">
    <citation type="journal article" date="2020" name="bioRxiv">
        <title>Metabolic contributions of an alphaproteobacterial endosymbiont in the apicomplexan Cardiosporidium cionae.</title>
        <authorList>
            <person name="Hunter E.S."/>
            <person name="Paight C.J."/>
            <person name="Lane C.E."/>
        </authorList>
    </citation>
    <scope>NUCLEOTIDE SEQUENCE [LARGE SCALE GENOMIC DNA]</scope>
    <source>
        <strain evidence="4">ESH_2018</strain>
    </source>
</reference>
<dbReference type="Pfam" id="PF14635">
    <property type="entry name" value="HHH_7"/>
    <property type="match status" value="1"/>
</dbReference>
<evidence type="ECO:0000256" key="1">
    <source>
        <dbReference type="SAM" id="MobiDB-lite"/>
    </source>
</evidence>
<dbReference type="PANTHER" id="PTHR10145:SF6">
    <property type="entry name" value="TRANSCRIPTION ELONGATION FACTOR SPT6"/>
    <property type="match status" value="1"/>
</dbReference>
<feature type="compositionally biased region" description="Acidic residues" evidence="1">
    <location>
        <begin position="248"/>
        <end position="267"/>
    </location>
</feature>
<organism evidence="4 5">
    <name type="scientific">Cardiosporidium cionae</name>
    <dbReference type="NCBI Taxonomy" id="476202"/>
    <lineage>
        <taxon>Eukaryota</taxon>
        <taxon>Sar</taxon>
        <taxon>Alveolata</taxon>
        <taxon>Apicomplexa</taxon>
        <taxon>Aconoidasida</taxon>
        <taxon>Nephromycida</taxon>
        <taxon>Cardiosporidium</taxon>
    </lineage>
</organism>